<organism evidence="2">
    <name type="scientific">Cytorhabdovirus caricae</name>
    <dbReference type="NCBI Taxonomy" id="2364291"/>
    <lineage>
        <taxon>Viruses</taxon>
        <taxon>Riboviria</taxon>
        <taxon>Orthornavirae</taxon>
        <taxon>Negarnaviricota</taxon>
        <taxon>Haploviricotina</taxon>
        <taxon>Monjiviricetes</taxon>
        <taxon>Mononegavirales</taxon>
        <taxon>Rhabdoviridae</taxon>
        <taxon>Betarhabdovirinae</taxon>
        <taxon>Betacytorhabdovirus</taxon>
        <taxon>Betacytorhabdovirus caricae</taxon>
    </lineage>
</organism>
<sequence length="78" mass="9147">MEGQCREYKGPWYSRWPVWVCVVVIVIVVVCCYVFLCGESVSGISVDELIDNEDYTYDTRPVPLYDQWLNYWLPSGDE</sequence>
<evidence type="ECO:0000256" key="1">
    <source>
        <dbReference type="SAM" id="Phobius"/>
    </source>
</evidence>
<dbReference type="EMBL" id="MT811775">
    <property type="protein sequence ID" value="QOD39373.1"/>
    <property type="molecule type" value="Viral_cRNA"/>
</dbReference>
<keyword evidence="1" id="KW-0472">Membrane</keyword>
<evidence type="ECO:0000313" key="2">
    <source>
        <dbReference type="EMBL" id="QOD39373.1"/>
    </source>
</evidence>
<protein>
    <submittedName>
        <fullName evidence="2">Uncharacterized protein</fullName>
    </submittedName>
</protein>
<feature type="transmembrane region" description="Helical" evidence="1">
    <location>
        <begin position="16"/>
        <end position="36"/>
    </location>
</feature>
<reference evidence="2" key="2">
    <citation type="submission" date="2020-07" db="EMBL/GenBank/DDBJ databases">
        <authorList>
            <person name="Lima B.P."/>
            <person name="Alves-Freitas D.M.T."/>
            <person name="Kitajima E.W.K.W."/>
            <person name="Vidal A.H."/>
            <person name="Lacorte C."/>
            <person name="Godinho M.T."/>
            <person name="Fontenele R.S."/>
            <person name="Faria J.C."/>
            <person name="Abreu E.F.M."/>
            <person name="Varsani A."/>
            <person name="Pereira-Carvalho R.C."/>
            <person name="Ribeiro S.G."/>
        </authorList>
    </citation>
    <scope>NUCLEOTIDE SEQUENCE</scope>
    <source>
        <strain evidence="2">BaCV-LUZ</strain>
    </source>
</reference>
<name>A0A7M4CBD0_9RHAB</name>
<keyword evidence="1" id="KW-1133">Transmembrane helix</keyword>
<keyword evidence="1" id="KW-0812">Transmembrane</keyword>
<proteinExistence type="predicted"/>
<accession>A0A7M4CBD0</accession>
<reference evidence="2" key="1">
    <citation type="journal article" date="2020" name="Viruses">
        <title>Transmission of the Bean-Associated Cytorhabdovirus by the Whitefly Bemisia tabaci MEAM1.</title>
        <authorList>
            <person name="Pinheiro-Lima B."/>
            <person name="Pereira-Carvalho R.C."/>
            <person name="Alves-Freitas D.M.T."/>
            <person name="Kitajima E.W."/>
            <person name="Vidal A.H."/>
            <person name="Lacorte C."/>
            <person name="Godinho M.T."/>
            <person name="Fontenele R.S."/>
            <person name="Faria J.C."/>
            <person name="Abreu E.F.M."/>
            <person name="Varsani A."/>
            <person name="Ribeiro S.G."/>
            <person name="Melo F.L."/>
        </authorList>
    </citation>
    <scope>NUCLEOTIDE SEQUENCE</scope>
    <source>
        <strain evidence="2">BaCV-LUZ</strain>
    </source>
</reference>